<evidence type="ECO:0000259" key="3">
    <source>
        <dbReference type="Pfam" id="PF03572"/>
    </source>
</evidence>
<evidence type="ECO:0000256" key="1">
    <source>
        <dbReference type="SAM" id="MobiDB-lite"/>
    </source>
</evidence>
<protein>
    <recommendedName>
        <fullName evidence="7">Tail specific protease domain-containing protein</fullName>
    </recommendedName>
</protein>
<dbReference type="PANTHER" id="PTHR37049:SF5">
    <property type="entry name" value="TAIL SPECIFIC PROTEASE DOMAIN-CONTAINING PROTEIN"/>
    <property type="match status" value="1"/>
</dbReference>
<reference evidence="5" key="2">
    <citation type="submission" date="2023-05" db="EMBL/GenBank/DDBJ databases">
        <authorList>
            <consortium name="Lawrence Berkeley National Laboratory"/>
            <person name="Steindorff A."/>
            <person name="Hensen N."/>
            <person name="Bonometti L."/>
            <person name="Westerberg I."/>
            <person name="Brannstrom I.O."/>
            <person name="Guillou S."/>
            <person name="Cros-Aarteil S."/>
            <person name="Calhoun S."/>
            <person name="Haridas S."/>
            <person name="Kuo A."/>
            <person name="Mondo S."/>
            <person name="Pangilinan J."/>
            <person name="Riley R."/>
            <person name="Labutti K."/>
            <person name="Andreopoulos B."/>
            <person name="Lipzen A."/>
            <person name="Chen C."/>
            <person name="Yanf M."/>
            <person name="Daum C."/>
            <person name="Ng V."/>
            <person name="Clum A."/>
            <person name="Ohm R."/>
            <person name="Martin F."/>
            <person name="Silar P."/>
            <person name="Natvig D."/>
            <person name="Lalanne C."/>
            <person name="Gautier V."/>
            <person name="Ament-Velasquez S.L."/>
            <person name="Kruys A."/>
            <person name="Hutchinson M.I."/>
            <person name="Powell A.J."/>
            <person name="Barry K."/>
            <person name="Miller A.N."/>
            <person name="Grigoriev I.V."/>
            <person name="Debuchy R."/>
            <person name="Gladieux P."/>
            <person name="Thoren M.H."/>
            <person name="Johannesson H."/>
        </authorList>
    </citation>
    <scope>NUCLEOTIDE SEQUENCE</scope>
    <source>
        <strain evidence="5">CBS 315.58</strain>
    </source>
</reference>
<evidence type="ECO:0000256" key="2">
    <source>
        <dbReference type="SAM" id="SignalP"/>
    </source>
</evidence>
<feature type="compositionally biased region" description="Low complexity" evidence="1">
    <location>
        <begin position="900"/>
        <end position="911"/>
    </location>
</feature>
<evidence type="ECO:0000259" key="4">
    <source>
        <dbReference type="Pfam" id="PF23658"/>
    </source>
</evidence>
<feature type="chain" id="PRO_5042810922" description="Tail specific protease domain-containing protein" evidence="2">
    <location>
        <begin position="20"/>
        <end position="918"/>
    </location>
</feature>
<dbReference type="Proteomes" id="UP001303160">
    <property type="component" value="Unassembled WGS sequence"/>
</dbReference>
<sequence length="918" mass="101441">MLPIIWYASFLFGPLAVAALPGSRTPAPFLEKRQSSDRPCGLLFDTIKEDLAEKKFPLFLASDVYACLITVPFLADPALRFIEYYNTTLQFQSTLPYLKYPPGEYQQPAIDIFKELQTVKEKVQSGVYKNQYDFENDILKIVYLAHDGHLSLNFGISSAFVFASSVDIVSASVDGEKLPKPYIKSHVLAAQEAEFEWQPSPIATINGVEATKYLVDFASRQSFGNLEPHADYNHLFENPVNDVLGVWGIWGGNSRFYPGSGLDDNIHLRLENGSEVTGNRWLALLDDIHSTGPLETGGDMYNYFVLGLLPASHDAEDDDIIDYGGLDDAETANSDKTTWLDQSDGAFPEPSVEQFDLFTTGGGILSGYILPNDVAVLSVPSFDQHPEAALNFSLTVKEFIERAEESKAKKVVIDLQQNRGGNTGLAFDTFRRFFPYEPADAPWTFAASRRRSHKLANILGEEITTWWQNLDEDDEDDLNLQWDEAANEWVSVTRINAVTNKTFTSWAEYSPDDTSYRGDRMSKVERYNMSDTRFLYSAFSATTAEMDPYGFGLNPVKKGTKQVFDPANIVLLTDGLCASACSIFAEMMTSAGVKTVVVGGKPEYTPMQAVAGTRGARAYSGEVLDWMLQFAGTLMADNSSLPNIPANRETRDTGFWIRYSGFNLRDQISKAEFDKGTQMVPLQFDYLAAHCRIFYTIRNIYNMTQLWLDAAAAMFDNYPGGCVRGSTGYADESPSTPATKSPLSHFDNDDTVIRFDGERGGGEDEDSDEENINEGDLVASSSVIQAGLQPCVMLASGKWGGCPKNHKCREVDVKCKSSEREKNSMAMFCLPPCVSGKVGACQEYRSNPLRSSALRCRARSQTETKELGSLSSSATQTKEGVIGLCQPDWVRSKDYCVKKSTSSSSSSSGSSNKGNDAN</sequence>
<feature type="region of interest" description="Disordered" evidence="1">
    <location>
        <begin position="729"/>
        <end position="748"/>
    </location>
</feature>
<dbReference type="InterPro" id="IPR005151">
    <property type="entry name" value="Tail-specific_protease"/>
</dbReference>
<keyword evidence="6" id="KW-1185">Reference proteome</keyword>
<reference evidence="5" key="1">
    <citation type="journal article" date="2023" name="Mol. Phylogenet. Evol.">
        <title>Genome-scale phylogeny and comparative genomics of the fungal order Sordariales.</title>
        <authorList>
            <person name="Hensen N."/>
            <person name="Bonometti L."/>
            <person name="Westerberg I."/>
            <person name="Brannstrom I.O."/>
            <person name="Guillou S."/>
            <person name="Cros-Aarteil S."/>
            <person name="Calhoun S."/>
            <person name="Haridas S."/>
            <person name="Kuo A."/>
            <person name="Mondo S."/>
            <person name="Pangilinan J."/>
            <person name="Riley R."/>
            <person name="LaButti K."/>
            <person name="Andreopoulos B."/>
            <person name="Lipzen A."/>
            <person name="Chen C."/>
            <person name="Yan M."/>
            <person name="Daum C."/>
            <person name="Ng V."/>
            <person name="Clum A."/>
            <person name="Steindorff A."/>
            <person name="Ohm R.A."/>
            <person name="Martin F."/>
            <person name="Silar P."/>
            <person name="Natvig D.O."/>
            <person name="Lalanne C."/>
            <person name="Gautier V."/>
            <person name="Ament-Velasquez S.L."/>
            <person name="Kruys A."/>
            <person name="Hutchinson M.I."/>
            <person name="Powell A.J."/>
            <person name="Barry K."/>
            <person name="Miller A.N."/>
            <person name="Grigoriev I.V."/>
            <person name="Debuchy R."/>
            <person name="Gladieux P."/>
            <person name="Hiltunen Thoren M."/>
            <person name="Johannesson H."/>
        </authorList>
    </citation>
    <scope>NUCLEOTIDE SEQUENCE</scope>
    <source>
        <strain evidence="5">CBS 315.58</strain>
    </source>
</reference>
<feature type="domain" description="Tail specific protease" evidence="3">
    <location>
        <begin position="373"/>
        <end position="597"/>
    </location>
</feature>
<feature type="domain" description="CPAF-like PDZ" evidence="4">
    <location>
        <begin position="162"/>
        <end position="281"/>
    </location>
</feature>
<dbReference type="Gene3D" id="3.90.226.10">
    <property type="entry name" value="2-enoyl-CoA Hydratase, Chain A, domain 1"/>
    <property type="match status" value="1"/>
</dbReference>
<feature type="compositionally biased region" description="Polar residues" evidence="1">
    <location>
        <begin position="733"/>
        <end position="742"/>
    </location>
</feature>
<comment type="caution">
    <text evidence="5">The sequence shown here is derived from an EMBL/GenBank/DDBJ whole genome shotgun (WGS) entry which is preliminary data.</text>
</comment>
<organism evidence="5 6">
    <name type="scientific">Triangularia verruculosa</name>
    <dbReference type="NCBI Taxonomy" id="2587418"/>
    <lineage>
        <taxon>Eukaryota</taxon>
        <taxon>Fungi</taxon>
        <taxon>Dikarya</taxon>
        <taxon>Ascomycota</taxon>
        <taxon>Pezizomycotina</taxon>
        <taxon>Sordariomycetes</taxon>
        <taxon>Sordariomycetidae</taxon>
        <taxon>Sordariales</taxon>
        <taxon>Podosporaceae</taxon>
        <taxon>Triangularia</taxon>
    </lineage>
</organism>
<feature type="region of interest" description="Disordered" evidence="1">
    <location>
        <begin position="898"/>
        <end position="918"/>
    </location>
</feature>
<dbReference type="GO" id="GO:0006508">
    <property type="term" value="P:proteolysis"/>
    <property type="evidence" value="ECO:0007669"/>
    <property type="project" value="InterPro"/>
</dbReference>
<dbReference type="InterPro" id="IPR052766">
    <property type="entry name" value="S41A_metabolite_peptidase"/>
</dbReference>
<keyword evidence="2" id="KW-0732">Signal</keyword>
<feature type="signal peptide" evidence="2">
    <location>
        <begin position="1"/>
        <end position="19"/>
    </location>
</feature>
<dbReference type="PANTHER" id="PTHR37049">
    <property type="entry name" value="PEPTIDASE S41 FAMILY PROTEIN"/>
    <property type="match status" value="1"/>
</dbReference>
<proteinExistence type="predicted"/>
<evidence type="ECO:0008006" key="7">
    <source>
        <dbReference type="Google" id="ProtNLM"/>
    </source>
</evidence>
<dbReference type="InterPro" id="IPR029045">
    <property type="entry name" value="ClpP/crotonase-like_dom_sf"/>
</dbReference>
<dbReference type="InterPro" id="IPR056186">
    <property type="entry name" value="PDZ_CPAF-rel"/>
</dbReference>
<evidence type="ECO:0000313" key="6">
    <source>
        <dbReference type="Proteomes" id="UP001303160"/>
    </source>
</evidence>
<dbReference type="GO" id="GO:0008236">
    <property type="term" value="F:serine-type peptidase activity"/>
    <property type="evidence" value="ECO:0007669"/>
    <property type="project" value="InterPro"/>
</dbReference>
<dbReference type="EMBL" id="MU863942">
    <property type="protein sequence ID" value="KAK4198682.1"/>
    <property type="molecule type" value="Genomic_DNA"/>
</dbReference>
<dbReference type="Pfam" id="PF23658">
    <property type="entry name" value="PDZ_CPAF_rel"/>
    <property type="match status" value="1"/>
</dbReference>
<dbReference type="Pfam" id="PF03572">
    <property type="entry name" value="Peptidase_S41"/>
    <property type="match status" value="1"/>
</dbReference>
<dbReference type="AlphaFoldDB" id="A0AAN7AU40"/>
<accession>A0AAN7AU40</accession>
<dbReference type="SUPFAM" id="SSF52096">
    <property type="entry name" value="ClpP/crotonase"/>
    <property type="match status" value="1"/>
</dbReference>
<gene>
    <name evidence="5" type="ORF">QBC40DRAFT_229528</name>
</gene>
<evidence type="ECO:0000313" key="5">
    <source>
        <dbReference type="EMBL" id="KAK4198682.1"/>
    </source>
</evidence>
<name>A0AAN7AU40_9PEZI</name>